<protein>
    <submittedName>
        <fullName evidence="1">Uncharacterized protein</fullName>
    </submittedName>
</protein>
<name>A0A3S5AME4_9PLAT</name>
<gene>
    <name evidence="1" type="ORF">PXEA_LOCUS13637</name>
</gene>
<evidence type="ECO:0000313" key="1">
    <source>
        <dbReference type="EMBL" id="VEL20197.1"/>
    </source>
</evidence>
<comment type="caution">
    <text evidence="1">The sequence shown here is derived from an EMBL/GenBank/DDBJ whole genome shotgun (WGS) entry which is preliminary data.</text>
</comment>
<dbReference type="Proteomes" id="UP000784294">
    <property type="component" value="Unassembled WGS sequence"/>
</dbReference>
<sequence>MRSVLCRDHTALGDNFPSTHHLPVAISQLPPDTFVLLQRLCLQSPVSSCILCLLPRISSPYRLGHRLFGRFPFDLPYGSLSQPTRDPRQHALVLCREDETSATRHGVTTKWRPYDSALFSYRDGHFVGKLADKPDHCTFIRREPIAKVPNLL</sequence>
<accession>A0A3S5AME4</accession>
<evidence type="ECO:0000313" key="2">
    <source>
        <dbReference type="Proteomes" id="UP000784294"/>
    </source>
</evidence>
<dbReference type="EMBL" id="CAAALY010045245">
    <property type="protein sequence ID" value="VEL20197.1"/>
    <property type="molecule type" value="Genomic_DNA"/>
</dbReference>
<proteinExistence type="predicted"/>
<organism evidence="1 2">
    <name type="scientific">Protopolystoma xenopodis</name>
    <dbReference type="NCBI Taxonomy" id="117903"/>
    <lineage>
        <taxon>Eukaryota</taxon>
        <taxon>Metazoa</taxon>
        <taxon>Spiralia</taxon>
        <taxon>Lophotrochozoa</taxon>
        <taxon>Platyhelminthes</taxon>
        <taxon>Monogenea</taxon>
        <taxon>Polyopisthocotylea</taxon>
        <taxon>Polystomatidea</taxon>
        <taxon>Polystomatidae</taxon>
        <taxon>Protopolystoma</taxon>
    </lineage>
</organism>
<dbReference type="AlphaFoldDB" id="A0A3S5AME4"/>
<keyword evidence="2" id="KW-1185">Reference proteome</keyword>
<reference evidence="1" key="1">
    <citation type="submission" date="2018-11" db="EMBL/GenBank/DDBJ databases">
        <authorList>
            <consortium name="Pathogen Informatics"/>
        </authorList>
    </citation>
    <scope>NUCLEOTIDE SEQUENCE</scope>
</reference>